<dbReference type="Pfam" id="PF02615">
    <property type="entry name" value="Ldh_2"/>
    <property type="match status" value="1"/>
</dbReference>
<dbReference type="SUPFAM" id="SSF89733">
    <property type="entry name" value="L-sulfolactate dehydrogenase-like"/>
    <property type="match status" value="1"/>
</dbReference>
<dbReference type="InterPro" id="IPR003767">
    <property type="entry name" value="Malate/L-lactate_DH-like"/>
</dbReference>
<dbReference type="EMBL" id="UINC01230577">
    <property type="protein sequence ID" value="SVE62771.1"/>
    <property type="molecule type" value="Genomic_DNA"/>
</dbReference>
<dbReference type="Gene3D" id="1.10.1530.10">
    <property type="match status" value="1"/>
</dbReference>
<dbReference type="InterPro" id="IPR043144">
    <property type="entry name" value="Mal/L-sulf/L-lact_DH-like_ah"/>
</dbReference>
<organism evidence="1">
    <name type="scientific">marine metagenome</name>
    <dbReference type="NCBI Taxonomy" id="408172"/>
    <lineage>
        <taxon>unclassified sequences</taxon>
        <taxon>metagenomes</taxon>
        <taxon>ecological metagenomes</taxon>
    </lineage>
</organism>
<reference evidence="1" key="1">
    <citation type="submission" date="2018-05" db="EMBL/GenBank/DDBJ databases">
        <authorList>
            <person name="Lanie J.A."/>
            <person name="Ng W.-L."/>
            <person name="Kazmierczak K.M."/>
            <person name="Andrzejewski T.M."/>
            <person name="Davidsen T.M."/>
            <person name="Wayne K.J."/>
            <person name="Tettelin H."/>
            <person name="Glass J.I."/>
            <person name="Rusch D."/>
            <person name="Podicherti R."/>
            <person name="Tsui H.-C.T."/>
            <person name="Winkler M.E."/>
        </authorList>
    </citation>
    <scope>NUCLEOTIDE SEQUENCE</scope>
</reference>
<feature type="non-terminal residue" evidence="1">
    <location>
        <position position="71"/>
    </location>
</feature>
<dbReference type="InterPro" id="IPR036111">
    <property type="entry name" value="Mal/L-sulfo/L-lacto_DH-like_sf"/>
</dbReference>
<gene>
    <name evidence="1" type="ORF">METZ01_LOCUS515625</name>
</gene>
<evidence type="ECO:0000313" key="1">
    <source>
        <dbReference type="EMBL" id="SVE62771.1"/>
    </source>
</evidence>
<proteinExistence type="predicted"/>
<name>A0A383F1B3_9ZZZZ</name>
<evidence type="ECO:0008006" key="2">
    <source>
        <dbReference type="Google" id="ProtNLM"/>
    </source>
</evidence>
<accession>A0A383F1B3</accession>
<dbReference type="AlphaFoldDB" id="A0A383F1B3"/>
<protein>
    <recommendedName>
        <fullName evidence="2">Malate dehydrogenase</fullName>
    </recommendedName>
</protein>
<dbReference type="GO" id="GO:0016491">
    <property type="term" value="F:oxidoreductase activity"/>
    <property type="evidence" value="ECO:0007669"/>
    <property type="project" value="InterPro"/>
</dbReference>
<sequence>MVLEKLKHVPDPTYVDAALLTEFTTSLFSATGMPTDEAHLCAEVLVDADMNGIDTHGVCYNLDLHYLTGLM</sequence>